<name>A0A267E7T7_9PLAT</name>
<reference evidence="2 3" key="1">
    <citation type="submission" date="2017-06" db="EMBL/GenBank/DDBJ databases">
        <title>A platform for efficient transgenesis in Macrostomum lignano, a flatworm model organism for stem cell research.</title>
        <authorList>
            <person name="Berezikov E."/>
        </authorList>
    </citation>
    <scope>NUCLEOTIDE SEQUENCE [LARGE SCALE GENOMIC DNA]</scope>
    <source>
        <strain evidence="2">DV1</strain>
        <tissue evidence="2">Whole organism</tissue>
    </source>
</reference>
<comment type="caution">
    <text evidence="2">The sequence shown here is derived from an EMBL/GenBank/DDBJ whole genome shotgun (WGS) entry which is preliminary data.</text>
</comment>
<gene>
    <name evidence="2" type="ORF">BOX15_Mlig023082g1</name>
</gene>
<evidence type="ECO:0000313" key="2">
    <source>
        <dbReference type="EMBL" id="PAA56927.1"/>
    </source>
</evidence>
<feature type="region of interest" description="Disordered" evidence="1">
    <location>
        <begin position="1"/>
        <end position="50"/>
    </location>
</feature>
<protein>
    <submittedName>
        <fullName evidence="2">Uncharacterized protein</fullName>
    </submittedName>
</protein>
<evidence type="ECO:0000256" key="1">
    <source>
        <dbReference type="SAM" id="MobiDB-lite"/>
    </source>
</evidence>
<dbReference type="Proteomes" id="UP000215902">
    <property type="component" value="Unassembled WGS sequence"/>
</dbReference>
<feature type="compositionally biased region" description="Polar residues" evidence="1">
    <location>
        <begin position="1"/>
        <end position="18"/>
    </location>
</feature>
<proteinExistence type="predicted"/>
<evidence type="ECO:0000313" key="3">
    <source>
        <dbReference type="Proteomes" id="UP000215902"/>
    </source>
</evidence>
<accession>A0A267E7T7</accession>
<organism evidence="2 3">
    <name type="scientific">Macrostomum lignano</name>
    <dbReference type="NCBI Taxonomy" id="282301"/>
    <lineage>
        <taxon>Eukaryota</taxon>
        <taxon>Metazoa</taxon>
        <taxon>Spiralia</taxon>
        <taxon>Lophotrochozoa</taxon>
        <taxon>Platyhelminthes</taxon>
        <taxon>Rhabditophora</taxon>
        <taxon>Macrostomorpha</taxon>
        <taxon>Macrostomida</taxon>
        <taxon>Macrostomidae</taxon>
        <taxon>Macrostomum</taxon>
    </lineage>
</organism>
<dbReference type="AlphaFoldDB" id="A0A267E7T7"/>
<keyword evidence="3" id="KW-1185">Reference proteome</keyword>
<sequence length="290" mass="30932">MSSRSFVRSEQRCSSVRTASPLMPAAVKQRADMPIKSRSPTRHKAKTSASTSTWKSVGIVRYDIQKSRLLLRKRQPQQRPRRLHQSSWTYLPLCSTSRTASTAGRSHGSSGYRTASVEAELSSLAASQSARVASNSREGTSQHSICITICSSGCSGVSKPTSYATPAAGGTTAEMSCSDSDRMSGQTVLAVALPPAADVYETVKTPVSDEADNENSFVIVNQEGGISVSDSKIQKAVTVAASSRNQTANVEAQGLGREEFSVKAGEGVNGVLNRLRNCLAELLTRCLRTP</sequence>
<dbReference type="EMBL" id="NIVC01002556">
    <property type="protein sequence ID" value="PAA56927.1"/>
    <property type="molecule type" value="Genomic_DNA"/>
</dbReference>